<accession>A0A0A8ZEH4</accession>
<reference evidence="1" key="1">
    <citation type="submission" date="2014-09" db="EMBL/GenBank/DDBJ databases">
        <authorList>
            <person name="Magalhaes I.L.F."/>
            <person name="Oliveira U."/>
            <person name="Santos F.R."/>
            <person name="Vidigal T.H.D.A."/>
            <person name="Brescovit A.D."/>
            <person name="Santos A.J."/>
        </authorList>
    </citation>
    <scope>NUCLEOTIDE SEQUENCE</scope>
    <source>
        <tissue evidence="1">Shoot tissue taken approximately 20 cm above the soil surface</tissue>
    </source>
</reference>
<evidence type="ECO:0000313" key="1">
    <source>
        <dbReference type="EMBL" id="JAD35105.1"/>
    </source>
</evidence>
<name>A0A0A8ZEH4_ARUDO</name>
<proteinExistence type="predicted"/>
<dbReference type="AlphaFoldDB" id="A0A0A8ZEH4"/>
<sequence length="45" mass="5052">MLGDSNGEEPLLPLLLEVGSSVQPRSPVRFIDWDKIQIQEGRSDE</sequence>
<protein>
    <submittedName>
        <fullName evidence="1">Uncharacterized protein</fullName>
    </submittedName>
</protein>
<reference evidence="1" key="2">
    <citation type="journal article" date="2015" name="Data Brief">
        <title>Shoot transcriptome of the giant reed, Arundo donax.</title>
        <authorList>
            <person name="Barrero R.A."/>
            <person name="Guerrero F.D."/>
            <person name="Moolhuijzen P."/>
            <person name="Goolsby J.A."/>
            <person name="Tidwell J."/>
            <person name="Bellgard S.E."/>
            <person name="Bellgard M.I."/>
        </authorList>
    </citation>
    <scope>NUCLEOTIDE SEQUENCE</scope>
    <source>
        <tissue evidence="1">Shoot tissue taken approximately 20 cm above the soil surface</tissue>
    </source>
</reference>
<dbReference type="EMBL" id="GBRH01262790">
    <property type="protein sequence ID" value="JAD35105.1"/>
    <property type="molecule type" value="Transcribed_RNA"/>
</dbReference>
<organism evidence="1">
    <name type="scientific">Arundo donax</name>
    <name type="common">Giant reed</name>
    <name type="synonym">Donax arundinaceus</name>
    <dbReference type="NCBI Taxonomy" id="35708"/>
    <lineage>
        <taxon>Eukaryota</taxon>
        <taxon>Viridiplantae</taxon>
        <taxon>Streptophyta</taxon>
        <taxon>Embryophyta</taxon>
        <taxon>Tracheophyta</taxon>
        <taxon>Spermatophyta</taxon>
        <taxon>Magnoliopsida</taxon>
        <taxon>Liliopsida</taxon>
        <taxon>Poales</taxon>
        <taxon>Poaceae</taxon>
        <taxon>PACMAD clade</taxon>
        <taxon>Arundinoideae</taxon>
        <taxon>Arundineae</taxon>
        <taxon>Arundo</taxon>
    </lineage>
</organism>